<dbReference type="EMBL" id="CM042050">
    <property type="protein sequence ID" value="KAI3734806.1"/>
    <property type="molecule type" value="Genomic_DNA"/>
</dbReference>
<accession>A0ACB9CKM7</accession>
<evidence type="ECO:0000313" key="2">
    <source>
        <dbReference type="Proteomes" id="UP001055879"/>
    </source>
</evidence>
<name>A0ACB9CKM7_ARCLA</name>
<proteinExistence type="predicted"/>
<organism evidence="1 2">
    <name type="scientific">Arctium lappa</name>
    <name type="common">Greater burdock</name>
    <name type="synonym">Lappa major</name>
    <dbReference type="NCBI Taxonomy" id="4217"/>
    <lineage>
        <taxon>Eukaryota</taxon>
        <taxon>Viridiplantae</taxon>
        <taxon>Streptophyta</taxon>
        <taxon>Embryophyta</taxon>
        <taxon>Tracheophyta</taxon>
        <taxon>Spermatophyta</taxon>
        <taxon>Magnoliopsida</taxon>
        <taxon>eudicotyledons</taxon>
        <taxon>Gunneridae</taxon>
        <taxon>Pentapetalae</taxon>
        <taxon>asterids</taxon>
        <taxon>campanulids</taxon>
        <taxon>Asterales</taxon>
        <taxon>Asteraceae</taxon>
        <taxon>Carduoideae</taxon>
        <taxon>Cardueae</taxon>
        <taxon>Arctiinae</taxon>
        <taxon>Arctium</taxon>
    </lineage>
</organism>
<evidence type="ECO:0000313" key="1">
    <source>
        <dbReference type="EMBL" id="KAI3734806.1"/>
    </source>
</evidence>
<sequence length="230" mass="25807">MMDYPNHAAIGSVLGALARKPYAFNGVKQKLPTRIINSSSRIDRITLPKDKDGNNMLHLVGETIRVKAAKTSGASLPMQRELLWFKKVEKMIPPDRRERKNNAGQLPHEIFSSNNQSLVVESLKWVKECMVVATLLITISFAVALTVPGGYHQSNGFPIFIQERIPFSLFVIANAISLFSSSTSLLVFFILYRDGLIWVPILIATFVIMPAHRICYFEISSLGGYDFLYT</sequence>
<protein>
    <submittedName>
        <fullName evidence="1">Uncharacterized protein</fullName>
    </submittedName>
</protein>
<reference evidence="2" key="1">
    <citation type="journal article" date="2022" name="Mol. Ecol. Resour.">
        <title>The genomes of chicory, endive, great burdock and yacon provide insights into Asteraceae palaeo-polyploidization history and plant inulin production.</title>
        <authorList>
            <person name="Fan W."/>
            <person name="Wang S."/>
            <person name="Wang H."/>
            <person name="Wang A."/>
            <person name="Jiang F."/>
            <person name="Liu H."/>
            <person name="Zhao H."/>
            <person name="Xu D."/>
            <person name="Zhang Y."/>
        </authorList>
    </citation>
    <scope>NUCLEOTIDE SEQUENCE [LARGE SCALE GENOMIC DNA]</scope>
    <source>
        <strain evidence="2">cv. Niubang</strain>
    </source>
</reference>
<comment type="caution">
    <text evidence="1">The sequence shown here is derived from an EMBL/GenBank/DDBJ whole genome shotgun (WGS) entry which is preliminary data.</text>
</comment>
<reference evidence="1 2" key="2">
    <citation type="journal article" date="2022" name="Mol. Ecol. Resour.">
        <title>The genomes of chicory, endive, great burdock and yacon provide insights into Asteraceae paleo-polyploidization history and plant inulin production.</title>
        <authorList>
            <person name="Fan W."/>
            <person name="Wang S."/>
            <person name="Wang H."/>
            <person name="Wang A."/>
            <person name="Jiang F."/>
            <person name="Liu H."/>
            <person name="Zhao H."/>
            <person name="Xu D."/>
            <person name="Zhang Y."/>
        </authorList>
    </citation>
    <scope>NUCLEOTIDE SEQUENCE [LARGE SCALE GENOMIC DNA]</scope>
    <source>
        <strain evidence="2">cv. Niubang</strain>
    </source>
</reference>
<keyword evidence="2" id="KW-1185">Reference proteome</keyword>
<dbReference type="Proteomes" id="UP001055879">
    <property type="component" value="Linkage Group LG04"/>
</dbReference>
<gene>
    <name evidence="1" type="ORF">L6452_14285</name>
</gene>